<gene>
    <name evidence="2" type="ORF">ONT23_01195</name>
</gene>
<keyword evidence="1" id="KW-1133">Transmembrane helix</keyword>
<feature type="transmembrane region" description="Helical" evidence="1">
    <location>
        <begin position="370"/>
        <end position="391"/>
    </location>
</feature>
<accession>A0AAW5UHX8</accession>
<dbReference type="Proteomes" id="UP001209168">
    <property type="component" value="Unassembled WGS sequence"/>
</dbReference>
<feature type="transmembrane region" description="Helical" evidence="1">
    <location>
        <begin position="229"/>
        <end position="255"/>
    </location>
</feature>
<protein>
    <recommendedName>
        <fullName evidence="4">Glycosyltransferase RgtA/B/C/D-like domain-containing protein</fullName>
    </recommendedName>
</protein>
<feature type="transmembrane region" description="Helical" evidence="1">
    <location>
        <begin position="267"/>
        <end position="287"/>
    </location>
</feature>
<evidence type="ECO:0000313" key="2">
    <source>
        <dbReference type="EMBL" id="MCW4154176.1"/>
    </source>
</evidence>
<reference evidence="2" key="1">
    <citation type="submission" date="2022-11" db="EMBL/GenBank/DDBJ databases">
        <title>Genomic repertoires linked with pathogenic potency of arthritogenic Prevotella copri isolated from the gut of rheumatoid arthritis patients.</title>
        <authorList>
            <person name="Nii T."/>
            <person name="Maeda Y."/>
            <person name="Motooka D."/>
            <person name="Naito M."/>
            <person name="Matsumoto Y."/>
            <person name="Ogawa T."/>
            <person name="Oguro-Igashira E."/>
            <person name="Kishikawa T."/>
            <person name="Yamashita M."/>
            <person name="Koizumi S."/>
            <person name="Kurakawa T."/>
            <person name="Okumura R."/>
            <person name="Kayama H."/>
            <person name="Murakami M."/>
            <person name="Sakaguchi T."/>
            <person name="Das B."/>
            <person name="Nakamura S."/>
            <person name="Okada Y."/>
            <person name="Kumanogoh A."/>
            <person name="Takeda K."/>
        </authorList>
    </citation>
    <scope>NUCLEOTIDE SEQUENCE</scope>
    <source>
        <strain evidence="2">H012_8</strain>
    </source>
</reference>
<feature type="transmembrane region" description="Helical" evidence="1">
    <location>
        <begin position="32"/>
        <end position="50"/>
    </location>
</feature>
<dbReference type="RefSeq" id="WP_264898619.1">
    <property type="nucleotide sequence ID" value="NZ_JAPDVH010000001.1"/>
</dbReference>
<keyword evidence="1" id="KW-0812">Transmembrane</keyword>
<dbReference type="EMBL" id="JAPDVH010000001">
    <property type="protein sequence ID" value="MCW4154176.1"/>
    <property type="molecule type" value="Genomic_DNA"/>
</dbReference>
<feature type="transmembrane region" description="Helical" evidence="1">
    <location>
        <begin position="143"/>
        <end position="164"/>
    </location>
</feature>
<dbReference type="AlphaFoldDB" id="A0AAW5UHX8"/>
<sequence>MMYFKKAFVIFLLFYLLFMCIGYKEKIDTYAMVMQIVIALSSFGYASFMLKNKGKNILLLTFLFQLVLSVCLRLVFISYDKVSIFGNDPNNDAINYFRYALLGNYKTIGEYKYFLENNYWGNIDDFGYTFYLFFIHKVMSQDIALWLVIIFNAFLIAFSAKFLYKTCELYNKNRSDDTNSRIIATLFSTFTFFVDISATGRKEDLFMFFIAGAFYYMVKYQRTRKMTDLFWFGLFGGFTIFFRTAVTFIIVVSFILGTYVKERNKKLYTFILLGAAFLGPIMINIIAEKVLGKSMDEIYNIAESRYNSAGNNSYGKKMGDIAASIVGPFPNYTYFKDTLFFSYSSLLKMLLNLPVWATIFWVIKNMKIEFYSIASSVVLGVVMLALTGTGLDLRYHIPFFVPFLLVFAVFLNFDIVFPKKQVAKVLYMLMCLFLIYLYNQR</sequence>
<feature type="transmembrane region" description="Helical" evidence="1">
    <location>
        <begin position="205"/>
        <end position="223"/>
    </location>
</feature>
<feature type="transmembrane region" description="Helical" evidence="1">
    <location>
        <begin position="422"/>
        <end position="439"/>
    </location>
</feature>
<feature type="transmembrane region" description="Helical" evidence="1">
    <location>
        <begin position="57"/>
        <end position="79"/>
    </location>
</feature>
<organism evidence="2 3">
    <name type="scientific">Segatella copri</name>
    <dbReference type="NCBI Taxonomy" id="165179"/>
    <lineage>
        <taxon>Bacteria</taxon>
        <taxon>Pseudomonadati</taxon>
        <taxon>Bacteroidota</taxon>
        <taxon>Bacteroidia</taxon>
        <taxon>Bacteroidales</taxon>
        <taxon>Prevotellaceae</taxon>
        <taxon>Segatella</taxon>
    </lineage>
</organism>
<name>A0AAW5UHX8_9BACT</name>
<evidence type="ECO:0008006" key="4">
    <source>
        <dbReference type="Google" id="ProtNLM"/>
    </source>
</evidence>
<feature type="transmembrane region" description="Helical" evidence="1">
    <location>
        <begin position="340"/>
        <end position="363"/>
    </location>
</feature>
<evidence type="ECO:0000313" key="3">
    <source>
        <dbReference type="Proteomes" id="UP001209168"/>
    </source>
</evidence>
<evidence type="ECO:0000256" key="1">
    <source>
        <dbReference type="SAM" id="Phobius"/>
    </source>
</evidence>
<feature type="transmembrane region" description="Helical" evidence="1">
    <location>
        <begin position="397"/>
        <end position="415"/>
    </location>
</feature>
<keyword evidence="1" id="KW-0472">Membrane</keyword>
<proteinExistence type="predicted"/>
<comment type="caution">
    <text evidence="2">The sequence shown here is derived from an EMBL/GenBank/DDBJ whole genome shotgun (WGS) entry which is preliminary data.</text>
</comment>